<name>A0ABD0MK84_CIRMR</name>
<dbReference type="EMBL" id="JAMKFB020000308">
    <property type="protein sequence ID" value="KAL0150055.1"/>
    <property type="molecule type" value="Genomic_DNA"/>
</dbReference>
<feature type="non-terminal residue" evidence="1">
    <location>
        <position position="1"/>
    </location>
</feature>
<comment type="caution">
    <text evidence="1">The sequence shown here is derived from an EMBL/GenBank/DDBJ whole genome shotgun (WGS) entry which is preliminary data.</text>
</comment>
<proteinExistence type="predicted"/>
<accession>A0ABD0MK84</accession>
<organism evidence="1 2">
    <name type="scientific">Cirrhinus mrigala</name>
    <name type="common">Mrigala</name>
    <dbReference type="NCBI Taxonomy" id="683832"/>
    <lineage>
        <taxon>Eukaryota</taxon>
        <taxon>Metazoa</taxon>
        <taxon>Chordata</taxon>
        <taxon>Craniata</taxon>
        <taxon>Vertebrata</taxon>
        <taxon>Euteleostomi</taxon>
        <taxon>Actinopterygii</taxon>
        <taxon>Neopterygii</taxon>
        <taxon>Teleostei</taxon>
        <taxon>Ostariophysi</taxon>
        <taxon>Cypriniformes</taxon>
        <taxon>Cyprinidae</taxon>
        <taxon>Labeoninae</taxon>
        <taxon>Labeonini</taxon>
        <taxon>Cirrhinus</taxon>
    </lineage>
</organism>
<evidence type="ECO:0000313" key="1">
    <source>
        <dbReference type="EMBL" id="KAL0150055.1"/>
    </source>
</evidence>
<evidence type="ECO:0000313" key="2">
    <source>
        <dbReference type="Proteomes" id="UP001529510"/>
    </source>
</evidence>
<reference evidence="1 2" key="1">
    <citation type="submission" date="2024-05" db="EMBL/GenBank/DDBJ databases">
        <title>Genome sequencing and assembly of Indian major carp, Cirrhinus mrigala (Hamilton, 1822).</title>
        <authorList>
            <person name="Mohindra V."/>
            <person name="Chowdhury L.M."/>
            <person name="Lal K."/>
            <person name="Jena J.K."/>
        </authorList>
    </citation>
    <scope>NUCLEOTIDE SEQUENCE [LARGE SCALE GENOMIC DNA]</scope>
    <source>
        <strain evidence="1">CM1030</strain>
        <tissue evidence="1">Blood</tissue>
    </source>
</reference>
<dbReference type="AlphaFoldDB" id="A0ABD0MK84"/>
<sequence length="52" mass="5283">AVSSSAGPASSTGALSLQLGGRLAPGNQDGAIRRQLPAGRIHLHRAHLAHLH</sequence>
<keyword evidence="2" id="KW-1185">Reference proteome</keyword>
<gene>
    <name evidence="1" type="ORF">M9458_054714</name>
</gene>
<dbReference type="Proteomes" id="UP001529510">
    <property type="component" value="Unassembled WGS sequence"/>
</dbReference>
<protein>
    <submittedName>
        <fullName evidence="1">Uncharacterized protein</fullName>
    </submittedName>
</protein>